<reference evidence="2" key="1">
    <citation type="journal article" date="2019" name="Int. J. Syst. Evol. Microbiol.">
        <title>The Global Catalogue of Microorganisms (GCM) 10K type strain sequencing project: providing services to taxonomists for standard genome sequencing and annotation.</title>
        <authorList>
            <consortium name="The Broad Institute Genomics Platform"/>
            <consortium name="The Broad Institute Genome Sequencing Center for Infectious Disease"/>
            <person name="Wu L."/>
            <person name="Ma J."/>
        </authorList>
    </citation>
    <scope>NUCLEOTIDE SEQUENCE [LARGE SCALE GENOMIC DNA]</scope>
    <source>
        <strain evidence="2">JCM 16898</strain>
    </source>
</reference>
<dbReference type="RefSeq" id="WP_344868536.1">
    <property type="nucleotide sequence ID" value="NZ_BAAAZN010000027.1"/>
</dbReference>
<keyword evidence="2" id="KW-1185">Reference proteome</keyword>
<protein>
    <submittedName>
        <fullName evidence="1">Uncharacterized protein</fullName>
    </submittedName>
</protein>
<name>A0ABP6YK82_9PSEU</name>
<dbReference type="EMBL" id="BAAAZN010000027">
    <property type="protein sequence ID" value="GAA3582313.1"/>
    <property type="molecule type" value="Genomic_DNA"/>
</dbReference>
<dbReference type="InterPro" id="IPR011042">
    <property type="entry name" value="6-blade_b-propeller_TolB-like"/>
</dbReference>
<organism evidence="1 2">
    <name type="scientific">Amycolatopsis ultiminotia</name>
    <dbReference type="NCBI Taxonomy" id="543629"/>
    <lineage>
        <taxon>Bacteria</taxon>
        <taxon>Bacillati</taxon>
        <taxon>Actinomycetota</taxon>
        <taxon>Actinomycetes</taxon>
        <taxon>Pseudonocardiales</taxon>
        <taxon>Pseudonocardiaceae</taxon>
        <taxon>Amycolatopsis</taxon>
    </lineage>
</organism>
<sequence length="296" mass="31208">MTVFGALVVLGIRTGKIYRVNLTDGAVSTIYDRAGASPDGVAIADGTIYWTTMGLPLRDPDVPGEAGLDYSRRNGGLHAVGLNGLEPREIVPSGVITTGKQLTCQGFLYWSDREGCRVCRVRTDGTGLTDLVVNDRDESWTQECVGVAVDGDHLYWTQKGPAKGGEGRIFRAGLEIPSGESARDRSDVETLWEHLPEPIDLEPHGGYLYWTDRGAAPQGNTVNRALLPAPGEKGGKPEILAGGFAEAIGLAVDDEVVYVSDLGGSITAVPLPEAGGGEPRLVAELGERLSGIAGIG</sequence>
<evidence type="ECO:0000313" key="1">
    <source>
        <dbReference type="EMBL" id="GAA3582313.1"/>
    </source>
</evidence>
<accession>A0ABP6YK82</accession>
<proteinExistence type="predicted"/>
<dbReference type="PANTHER" id="PTHR46513">
    <property type="entry name" value="VITELLOGENIN RECEPTOR-LIKE PROTEIN-RELATED-RELATED"/>
    <property type="match status" value="1"/>
</dbReference>
<dbReference type="SUPFAM" id="SSF63825">
    <property type="entry name" value="YWTD domain"/>
    <property type="match status" value="1"/>
</dbReference>
<dbReference type="Proteomes" id="UP001500689">
    <property type="component" value="Unassembled WGS sequence"/>
</dbReference>
<dbReference type="Gene3D" id="2.120.10.30">
    <property type="entry name" value="TolB, C-terminal domain"/>
    <property type="match status" value="1"/>
</dbReference>
<gene>
    <name evidence="1" type="ORF">GCM10022222_78860</name>
</gene>
<evidence type="ECO:0000313" key="2">
    <source>
        <dbReference type="Proteomes" id="UP001500689"/>
    </source>
</evidence>
<comment type="caution">
    <text evidence="1">The sequence shown here is derived from an EMBL/GenBank/DDBJ whole genome shotgun (WGS) entry which is preliminary data.</text>
</comment>
<dbReference type="InterPro" id="IPR050778">
    <property type="entry name" value="Cueball_EGF_LRP_Nidogen"/>
</dbReference>